<evidence type="ECO:0000256" key="3">
    <source>
        <dbReference type="ARBA" id="ARBA00013166"/>
    </source>
</evidence>
<reference evidence="13" key="1">
    <citation type="journal article" date="2020" name="Stud. Mycol.">
        <title>101 Dothideomycetes genomes: a test case for predicting lifestyles and emergence of pathogens.</title>
        <authorList>
            <person name="Haridas S."/>
            <person name="Albert R."/>
            <person name="Binder M."/>
            <person name="Bloem J."/>
            <person name="Labutti K."/>
            <person name="Salamov A."/>
            <person name="Andreopoulos B."/>
            <person name="Baker S."/>
            <person name="Barry K."/>
            <person name="Bills G."/>
            <person name="Bluhm B."/>
            <person name="Cannon C."/>
            <person name="Castanera R."/>
            <person name="Culley D."/>
            <person name="Daum C."/>
            <person name="Ezra D."/>
            <person name="Gonzalez J."/>
            <person name="Henrissat B."/>
            <person name="Kuo A."/>
            <person name="Liang C."/>
            <person name="Lipzen A."/>
            <person name="Lutzoni F."/>
            <person name="Magnuson J."/>
            <person name="Mondo S."/>
            <person name="Nolan M."/>
            <person name="Ohm R."/>
            <person name="Pangilinan J."/>
            <person name="Park H.-J."/>
            <person name="Ramirez L."/>
            <person name="Alfaro M."/>
            <person name="Sun H."/>
            <person name="Tritt A."/>
            <person name="Yoshinaga Y."/>
            <person name="Zwiers L.-H."/>
            <person name="Turgeon B."/>
            <person name="Goodwin S."/>
            <person name="Spatafora J."/>
            <person name="Crous P."/>
            <person name="Grigoriev I."/>
        </authorList>
    </citation>
    <scope>NUCLEOTIDE SEQUENCE</scope>
    <source>
        <strain evidence="13">CBS 122367</strain>
    </source>
</reference>
<dbReference type="PANTHER" id="PTHR42918:SF9">
    <property type="entry name" value="LYSINE--TRNA LIGASE"/>
    <property type="match status" value="1"/>
</dbReference>
<dbReference type="SUPFAM" id="SSF50249">
    <property type="entry name" value="Nucleic acid-binding proteins"/>
    <property type="match status" value="1"/>
</dbReference>
<evidence type="ECO:0000256" key="11">
    <source>
        <dbReference type="SAM" id="MobiDB-lite"/>
    </source>
</evidence>
<dbReference type="InterPro" id="IPR012340">
    <property type="entry name" value="NA-bd_OB-fold"/>
</dbReference>
<dbReference type="OrthoDB" id="21243at2759"/>
<evidence type="ECO:0000256" key="1">
    <source>
        <dbReference type="ARBA" id="ARBA00008226"/>
    </source>
</evidence>
<keyword evidence="14" id="KW-1185">Reference proteome</keyword>
<keyword evidence="5" id="KW-0547">Nucleotide-binding</keyword>
<dbReference type="FunFam" id="2.40.50.140:FF:000050">
    <property type="entry name" value="Lysine--tRNA ligase"/>
    <property type="match status" value="1"/>
</dbReference>
<gene>
    <name evidence="13" type="ORF">K458DRAFT_351566</name>
</gene>
<dbReference type="PANTHER" id="PTHR42918">
    <property type="entry name" value="LYSYL-TRNA SYNTHETASE"/>
    <property type="match status" value="1"/>
</dbReference>
<dbReference type="InterPro" id="IPR018149">
    <property type="entry name" value="Lys-tRNA-synth_II_C"/>
</dbReference>
<dbReference type="PROSITE" id="PS50862">
    <property type="entry name" value="AA_TRNA_LIGASE_II"/>
    <property type="match status" value="1"/>
</dbReference>
<evidence type="ECO:0000256" key="2">
    <source>
        <dbReference type="ARBA" id="ARBA00011738"/>
    </source>
</evidence>
<dbReference type="EC" id="6.1.1.6" evidence="3"/>
<proteinExistence type="inferred from homology"/>
<evidence type="ECO:0000256" key="7">
    <source>
        <dbReference type="ARBA" id="ARBA00022917"/>
    </source>
</evidence>
<evidence type="ECO:0000256" key="5">
    <source>
        <dbReference type="ARBA" id="ARBA00022741"/>
    </source>
</evidence>
<evidence type="ECO:0000256" key="10">
    <source>
        <dbReference type="ARBA" id="ARBA00048573"/>
    </source>
</evidence>
<dbReference type="PIRSF" id="PIRSF039101">
    <property type="entry name" value="LysRS2"/>
    <property type="match status" value="1"/>
</dbReference>
<dbReference type="PRINTS" id="PR00982">
    <property type="entry name" value="TRNASYNTHLYS"/>
</dbReference>
<dbReference type="GO" id="GO:0005829">
    <property type="term" value="C:cytosol"/>
    <property type="evidence" value="ECO:0007669"/>
    <property type="project" value="TreeGrafter"/>
</dbReference>
<dbReference type="InterPro" id="IPR002313">
    <property type="entry name" value="Lys-tRNA-ligase_II"/>
</dbReference>
<sequence>MADSEQPAQVPAEGADNLHRDPVTGEMISKSELKRRQKQRDKEAKKAEKEASLPARPKKEKKDDGLDDLNPNQYFEIRSKKIMALKESRDPAPYPHKFHANTSLSAFVEKYKGLQKGETLEDTEIRVGVRILTKRESGNALKFYVTKQEGVTVQIMCQLQYASDKVPFEKQHEHLQRGDIIGVVGFPGRTNPKKGGEGEISIFAREVILLTPCLRMLPTEHFGFKDQEQRHRQRFLDLIMNDSTRETFVTRTKIVKYIRKYFDDRDFLEVQTPMMNKIAGGATARPFKTFHNELGMELFMRIAPELYLKELVVGGLERVYEIGRQFRNEGIDLTHNPEFTTCEFYMAYADVYDVMQMTEELVSGLVYAVKGTYETEYHTMAGDTYKVNWKAPWRRVDMIPELEAKTGEKFPPASELHTEATNEFLKKVLKKQGLECSPPQTNSRIIDTLVGEYIEETCIDPTFIMGHPEVMSPLAKYHRDIPGLCERFEAFVCKKEICNAYTELNDPFDQRMRFEEQANQKAQGDDEAQLIDETFCQALEYGLPPTGGWGMGIDRLVMFLTDNNSIKEVLTFPFMKDVAEEKRGKTAAEVVGVEPRAEEGIFHK</sequence>
<dbReference type="InterPro" id="IPR006195">
    <property type="entry name" value="aa-tRNA-synth_II"/>
</dbReference>
<dbReference type="HAMAP" id="MF_00252">
    <property type="entry name" value="Lys_tRNA_synth_class2"/>
    <property type="match status" value="1"/>
</dbReference>
<comment type="similarity">
    <text evidence="1">Belongs to the class-II aminoacyl-tRNA synthetase family.</text>
</comment>
<accession>A0A6G1IE52</accession>
<feature type="domain" description="Aminoacyl-transfer RNA synthetases class-II family profile" evidence="12">
    <location>
        <begin position="248"/>
        <end position="573"/>
    </location>
</feature>
<dbReference type="CDD" id="cd00775">
    <property type="entry name" value="LysRS_core"/>
    <property type="match status" value="1"/>
</dbReference>
<dbReference type="InterPro" id="IPR004364">
    <property type="entry name" value="Aa-tRNA-synt_II"/>
</dbReference>
<organism evidence="13 14">
    <name type="scientific">Lentithecium fluviatile CBS 122367</name>
    <dbReference type="NCBI Taxonomy" id="1168545"/>
    <lineage>
        <taxon>Eukaryota</taxon>
        <taxon>Fungi</taxon>
        <taxon>Dikarya</taxon>
        <taxon>Ascomycota</taxon>
        <taxon>Pezizomycotina</taxon>
        <taxon>Dothideomycetes</taxon>
        <taxon>Pleosporomycetidae</taxon>
        <taxon>Pleosporales</taxon>
        <taxon>Massarineae</taxon>
        <taxon>Lentitheciaceae</taxon>
        <taxon>Lentithecium</taxon>
    </lineage>
</organism>
<dbReference type="InterPro" id="IPR034762">
    <property type="entry name" value="Lys-tRNA-ligase_II_bac/euk"/>
</dbReference>
<feature type="region of interest" description="Disordered" evidence="11">
    <location>
        <begin position="1"/>
        <end position="71"/>
    </location>
</feature>
<evidence type="ECO:0000313" key="14">
    <source>
        <dbReference type="Proteomes" id="UP000799291"/>
    </source>
</evidence>
<evidence type="ECO:0000313" key="13">
    <source>
        <dbReference type="EMBL" id="KAF2676517.1"/>
    </source>
</evidence>
<dbReference type="FunFam" id="3.30.930.10:FF:000044">
    <property type="entry name" value="Lysine--tRNA ligase"/>
    <property type="match status" value="1"/>
</dbReference>
<keyword evidence="4" id="KW-0436">Ligase</keyword>
<dbReference type="GO" id="GO:0005524">
    <property type="term" value="F:ATP binding"/>
    <property type="evidence" value="ECO:0007669"/>
    <property type="project" value="UniProtKB-KW"/>
</dbReference>
<dbReference type="SUPFAM" id="SSF55681">
    <property type="entry name" value="Class II aaRS and biotin synthetases"/>
    <property type="match status" value="1"/>
</dbReference>
<dbReference type="InterPro" id="IPR044136">
    <property type="entry name" value="Lys-tRNA-ligase_II_N"/>
</dbReference>
<dbReference type="Pfam" id="PF00152">
    <property type="entry name" value="tRNA-synt_2"/>
    <property type="match status" value="1"/>
</dbReference>
<evidence type="ECO:0000259" key="12">
    <source>
        <dbReference type="PROSITE" id="PS50862"/>
    </source>
</evidence>
<comment type="subunit">
    <text evidence="2">Homodimer.</text>
</comment>
<evidence type="ECO:0000256" key="8">
    <source>
        <dbReference type="ARBA" id="ARBA00023146"/>
    </source>
</evidence>
<dbReference type="Proteomes" id="UP000799291">
    <property type="component" value="Unassembled WGS sequence"/>
</dbReference>
<dbReference type="NCBIfam" id="NF001756">
    <property type="entry name" value="PRK00484.1"/>
    <property type="match status" value="1"/>
</dbReference>
<dbReference type="EMBL" id="MU005633">
    <property type="protein sequence ID" value="KAF2676517.1"/>
    <property type="molecule type" value="Genomic_DNA"/>
</dbReference>
<evidence type="ECO:0000256" key="6">
    <source>
        <dbReference type="ARBA" id="ARBA00022840"/>
    </source>
</evidence>
<dbReference type="Gene3D" id="2.40.50.140">
    <property type="entry name" value="Nucleic acid-binding proteins"/>
    <property type="match status" value="1"/>
</dbReference>
<dbReference type="CDD" id="cd04322">
    <property type="entry name" value="LysRS_N"/>
    <property type="match status" value="1"/>
</dbReference>
<keyword evidence="7" id="KW-0648">Protein biosynthesis</keyword>
<dbReference type="GO" id="GO:0004824">
    <property type="term" value="F:lysine-tRNA ligase activity"/>
    <property type="evidence" value="ECO:0007669"/>
    <property type="project" value="UniProtKB-EC"/>
</dbReference>
<keyword evidence="6" id="KW-0067">ATP-binding</keyword>
<dbReference type="GO" id="GO:0000049">
    <property type="term" value="F:tRNA binding"/>
    <property type="evidence" value="ECO:0007669"/>
    <property type="project" value="TreeGrafter"/>
</dbReference>
<dbReference type="GO" id="GO:0006430">
    <property type="term" value="P:lysyl-tRNA aminoacylation"/>
    <property type="evidence" value="ECO:0007669"/>
    <property type="project" value="InterPro"/>
</dbReference>
<dbReference type="InterPro" id="IPR045864">
    <property type="entry name" value="aa-tRNA-synth_II/BPL/LPL"/>
</dbReference>
<feature type="compositionally biased region" description="Basic and acidic residues" evidence="11">
    <location>
        <begin position="16"/>
        <end position="51"/>
    </location>
</feature>
<protein>
    <recommendedName>
        <fullName evidence="3">lysine--tRNA ligase</fullName>
        <ecNumber evidence="3">6.1.1.6</ecNumber>
    </recommendedName>
    <alternativeName>
        <fullName evidence="9">Lysyl-tRNA synthetase</fullName>
    </alternativeName>
</protein>
<dbReference type="NCBIfam" id="TIGR00499">
    <property type="entry name" value="lysS_bact"/>
    <property type="match status" value="1"/>
</dbReference>
<dbReference type="AlphaFoldDB" id="A0A6G1IE52"/>
<keyword evidence="8 13" id="KW-0030">Aminoacyl-tRNA synthetase</keyword>
<dbReference type="Gene3D" id="3.30.930.10">
    <property type="entry name" value="Bira Bifunctional Protein, Domain 2"/>
    <property type="match status" value="1"/>
</dbReference>
<evidence type="ECO:0000256" key="9">
    <source>
        <dbReference type="ARBA" id="ARBA00030563"/>
    </source>
</evidence>
<name>A0A6G1IE52_9PLEO</name>
<comment type="catalytic activity">
    <reaction evidence="10">
        <text>tRNA(Lys) + L-lysine + ATP = L-lysyl-tRNA(Lys) + AMP + diphosphate</text>
        <dbReference type="Rhea" id="RHEA:20792"/>
        <dbReference type="Rhea" id="RHEA-COMP:9696"/>
        <dbReference type="Rhea" id="RHEA-COMP:9697"/>
        <dbReference type="ChEBI" id="CHEBI:30616"/>
        <dbReference type="ChEBI" id="CHEBI:32551"/>
        <dbReference type="ChEBI" id="CHEBI:33019"/>
        <dbReference type="ChEBI" id="CHEBI:78442"/>
        <dbReference type="ChEBI" id="CHEBI:78529"/>
        <dbReference type="ChEBI" id="CHEBI:456215"/>
        <dbReference type="EC" id="6.1.1.6"/>
    </reaction>
</comment>
<evidence type="ECO:0000256" key="4">
    <source>
        <dbReference type="ARBA" id="ARBA00022598"/>
    </source>
</evidence>